<keyword evidence="4" id="KW-1185">Reference proteome</keyword>
<dbReference type="Proteomes" id="UP001176961">
    <property type="component" value="Unassembled WGS sequence"/>
</dbReference>
<dbReference type="AlphaFoldDB" id="A0AA36HH14"/>
<dbReference type="InterPro" id="IPR014044">
    <property type="entry name" value="CAP_dom"/>
</dbReference>
<name>A0AA36HH14_CYLNA</name>
<evidence type="ECO:0000313" key="3">
    <source>
        <dbReference type="EMBL" id="CAJ0610080.1"/>
    </source>
</evidence>
<sequence>MLWLICLVLIISKPVSAGGATFCKNGNISEDDVSQTLALINSRRTVLASGLQLNISDGDDGPVLGLDPPARNMRKMTYDCAVEQKARDLLATMSCDELYNGETEVGKIDLERGFFFSGYESIQIILRLYLNSLFDWAVLASNSSVKYKYRHWGFSNINGNLMRADASKLGCASRECRENNDFPYNHYLCMTDQRNIKDGEELYKVGAAKAECDPLIQAEFPGSSSGYASDGAE</sequence>
<proteinExistence type="predicted"/>
<feature type="domain" description="SCP" evidence="2">
    <location>
        <begin position="37"/>
        <end position="189"/>
    </location>
</feature>
<dbReference type="Gene3D" id="3.40.33.10">
    <property type="entry name" value="CAP"/>
    <property type="match status" value="1"/>
</dbReference>
<dbReference type="SUPFAM" id="SSF55797">
    <property type="entry name" value="PR-1-like"/>
    <property type="match status" value="1"/>
</dbReference>
<evidence type="ECO:0000256" key="1">
    <source>
        <dbReference type="SAM" id="SignalP"/>
    </source>
</evidence>
<dbReference type="EMBL" id="CATQJL010000326">
    <property type="protein sequence ID" value="CAJ0610080.1"/>
    <property type="molecule type" value="Genomic_DNA"/>
</dbReference>
<protein>
    <recommendedName>
        <fullName evidence="2">SCP domain-containing protein</fullName>
    </recommendedName>
</protein>
<evidence type="ECO:0000313" key="4">
    <source>
        <dbReference type="Proteomes" id="UP001176961"/>
    </source>
</evidence>
<reference evidence="3" key="1">
    <citation type="submission" date="2023-07" db="EMBL/GenBank/DDBJ databases">
        <authorList>
            <consortium name="CYATHOMIX"/>
        </authorList>
    </citation>
    <scope>NUCLEOTIDE SEQUENCE</scope>
    <source>
        <strain evidence="3">N/A</strain>
    </source>
</reference>
<comment type="caution">
    <text evidence="3">The sequence shown here is derived from an EMBL/GenBank/DDBJ whole genome shotgun (WGS) entry which is preliminary data.</text>
</comment>
<feature type="chain" id="PRO_5041219102" description="SCP domain-containing protein" evidence="1">
    <location>
        <begin position="18"/>
        <end position="233"/>
    </location>
</feature>
<dbReference type="Pfam" id="PF00188">
    <property type="entry name" value="CAP"/>
    <property type="match status" value="1"/>
</dbReference>
<dbReference type="InterPro" id="IPR035940">
    <property type="entry name" value="CAP_sf"/>
</dbReference>
<feature type="signal peptide" evidence="1">
    <location>
        <begin position="1"/>
        <end position="17"/>
    </location>
</feature>
<keyword evidence="1" id="KW-0732">Signal</keyword>
<evidence type="ECO:0000259" key="2">
    <source>
        <dbReference type="Pfam" id="PF00188"/>
    </source>
</evidence>
<accession>A0AA36HH14</accession>
<gene>
    <name evidence="3" type="ORF">CYNAS_LOCUS22063</name>
</gene>
<organism evidence="3 4">
    <name type="scientific">Cylicocyclus nassatus</name>
    <name type="common">Nematode worm</name>
    <dbReference type="NCBI Taxonomy" id="53992"/>
    <lineage>
        <taxon>Eukaryota</taxon>
        <taxon>Metazoa</taxon>
        <taxon>Ecdysozoa</taxon>
        <taxon>Nematoda</taxon>
        <taxon>Chromadorea</taxon>
        <taxon>Rhabditida</taxon>
        <taxon>Rhabditina</taxon>
        <taxon>Rhabditomorpha</taxon>
        <taxon>Strongyloidea</taxon>
        <taxon>Strongylidae</taxon>
        <taxon>Cylicocyclus</taxon>
    </lineage>
</organism>